<evidence type="ECO:0000256" key="1">
    <source>
        <dbReference type="SAM" id="Phobius"/>
    </source>
</evidence>
<keyword evidence="1" id="KW-0812">Transmembrane</keyword>
<dbReference type="EMBL" id="BAAALY010000006">
    <property type="protein sequence ID" value="GAA1544338.1"/>
    <property type="molecule type" value="Genomic_DNA"/>
</dbReference>
<sequence>MSVVRNGLARSASRSQILVRSVLKLAWGLLSGFSVGMVATLGLARWVPVLSDVAIAAFGMAFIIAQVLIVVWVMSVVAWVVITVRSVKR</sequence>
<name>A0ABP4MGY3_9MICO</name>
<gene>
    <name evidence="2" type="ORF">GCM10009691_18470</name>
</gene>
<protein>
    <submittedName>
        <fullName evidence="2">Uncharacterized protein</fullName>
    </submittedName>
</protein>
<keyword evidence="1" id="KW-0472">Membrane</keyword>
<accession>A0ABP4MGY3</accession>
<proteinExistence type="predicted"/>
<feature type="transmembrane region" description="Helical" evidence="1">
    <location>
        <begin position="21"/>
        <end position="47"/>
    </location>
</feature>
<dbReference type="Proteomes" id="UP001501791">
    <property type="component" value="Unassembled WGS sequence"/>
</dbReference>
<reference evidence="3" key="1">
    <citation type="journal article" date="2019" name="Int. J. Syst. Evol. Microbiol.">
        <title>The Global Catalogue of Microorganisms (GCM) 10K type strain sequencing project: providing services to taxonomists for standard genome sequencing and annotation.</title>
        <authorList>
            <consortium name="The Broad Institute Genomics Platform"/>
            <consortium name="The Broad Institute Genome Sequencing Center for Infectious Disease"/>
            <person name="Wu L."/>
            <person name="Ma J."/>
        </authorList>
    </citation>
    <scope>NUCLEOTIDE SEQUENCE [LARGE SCALE GENOMIC DNA]</scope>
    <source>
        <strain evidence="3">JCM 13319</strain>
    </source>
</reference>
<comment type="caution">
    <text evidence="2">The sequence shown here is derived from an EMBL/GenBank/DDBJ whole genome shotgun (WGS) entry which is preliminary data.</text>
</comment>
<organism evidence="2 3">
    <name type="scientific">Brevibacterium picturae</name>
    <dbReference type="NCBI Taxonomy" id="260553"/>
    <lineage>
        <taxon>Bacteria</taxon>
        <taxon>Bacillati</taxon>
        <taxon>Actinomycetota</taxon>
        <taxon>Actinomycetes</taxon>
        <taxon>Micrococcales</taxon>
        <taxon>Brevibacteriaceae</taxon>
        <taxon>Brevibacterium</taxon>
    </lineage>
</organism>
<keyword evidence="1" id="KW-1133">Transmembrane helix</keyword>
<evidence type="ECO:0000313" key="2">
    <source>
        <dbReference type="EMBL" id="GAA1544338.1"/>
    </source>
</evidence>
<keyword evidence="3" id="KW-1185">Reference proteome</keyword>
<evidence type="ECO:0000313" key="3">
    <source>
        <dbReference type="Proteomes" id="UP001501791"/>
    </source>
</evidence>
<feature type="transmembrane region" description="Helical" evidence="1">
    <location>
        <begin position="53"/>
        <end position="82"/>
    </location>
</feature>